<dbReference type="OrthoDB" id="445556at2759"/>
<comment type="function">
    <text evidence="1">Required for the first step of diphthamide biosynthesis, the transfer of 3-amino-3-carboxypropyl from S-adenosyl-L-methionine to a histidine residue. Diphthamide is a post-translational modification of histidine which occurs in elongation factor 2.</text>
</comment>
<evidence type="ECO:0000313" key="15">
    <source>
        <dbReference type="Proteomes" id="UP000053317"/>
    </source>
</evidence>
<evidence type="ECO:0000256" key="7">
    <source>
        <dbReference type="ARBA" id="ARBA00022490"/>
    </source>
</evidence>
<evidence type="ECO:0000256" key="6">
    <source>
        <dbReference type="ARBA" id="ARBA00021797"/>
    </source>
</evidence>
<dbReference type="Gene3D" id="1.10.287.110">
    <property type="entry name" value="DnaJ domain"/>
    <property type="match status" value="1"/>
</dbReference>
<keyword evidence="15" id="KW-1185">Reference proteome</keyword>
<dbReference type="PANTHER" id="PTHR21454">
    <property type="entry name" value="DPH3 HOMOLOG-RELATED"/>
    <property type="match status" value="1"/>
</dbReference>
<feature type="domain" description="J" evidence="12">
    <location>
        <begin position="11"/>
        <end position="89"/>
    </location>
</feature>
<dbReference type="InterPro" id="IPR001623">
    <property type="entry name" value="DnaJ_domain"/>
</dbReference>
<keyword evidence="7" id="KW-0963">Cytoplasm</keyword>
<accession>A0A0G2E5L8</accession>
<evidence type="ECO:0000256" key="8">
    <source>
        <dbReference type="ARBA" id="ARBA00022723"/>
    </source>
</evidence>
<dbReference type="PANTHER" id="PTHR21454:SF46">
    <property type="entry name" value="DIPHTHAMIDE BIOSYNTHESIS PROTEIN 4"/>
    <property type="match status" value="1"/>
</dbReference>
<reference evidence="14 15" key="1">
    <citation type="submission" date="2015-05" db="EMBL/GenBank/DDBJ databases">
        <title>Distinctive expansion of gene families associated with plant cell wall degradation and secondary metabolism in the genomes of grapevine trunk pathogens.</title>
        <authorList>
            <person name="Lawrence D.P."/>
            <person name="Travadon R."/>
            <person name="Rolshausen P.E."/>
            <person name="Baumgartner K."/>
        </authorList>
    </citation>
    <scope>NUCLEOTIDE SEQUENCE [LARGE SCALE GENOMIC DNA]</scope>
    <source>
        <strain evidence="14">UCRPC4</strain>
    </source>
</reference>
<dbReference type="EMBL" id="LCWF01000133">
    <property type="protein sequence ID" value="KKY18004.1"/>
    <property type="molecule type" value="Genomic_DNA"/>
</dbReference>
<sequence>MSESTHGSSPDHYNVLGLNKHVAVTPQQLKSAYHKALLRHHPDKAPRRDSTLPQGKQVAGPDTVSIDRLSLAYQVLSDPKLKEEYDRLLATTNFAERSTLLGKAHHAGVETVDLEDMDYDDDQQFWRRQCRCGDERAYEVTETELEGEQSHGEIYVGCKGCSLFIKVVFEAVEEEIKGPDSG</sequence>
<feature type="domain" description="DPH-type MB" evidence="13">
    <location>
        <begin position="108"/>
        <end position="170"/>
    </location>
</feature>
<dbReference type="InterPro" id="IPR044248">
    <property type="entry name" value="DPH3/4-like"/>
</dbReference>
<reference evidence="14 15" key="2">
    <citation type="submission" date="2015-05" db="EMBL/GenBank/DDBJ databases">
        <authorList>
            <person name="Morales-Cruz A."/>
            <person name="Amrine K.C."/>
            <person name="Cantu D."/>
        </authorList>
    </citation>
    <scope>NUCLEOTIDE SEQUENCE [LARGE SCALE GENOMIC DNA]</scope>
    <source>
        <strain evidence="14">UCRPC4</strain>
    </source>
</reference>
<gene>
    <name evidence="14" type="ORF">UCRPC4_g05207</name>
</gene>
<evidence type="ECO:0000256" key="11">
    <source>
        <dbReference type="ARBA" id="ARBA00023242"/>
    </source>
</evidence>
<evidence type="ECO:0000259" key="12">
    <source>
        <dbReference type="PROSITE" id="PS50076"/>
    </source>
</evidence>
<evidence type="ECO:0000256" key="4">
    <source>
        <dbReference type="ARBA" id="ARBA00005156"/>
    </source>
</evidence>
<dbReference type="PROSITE" id="PS51074">
    <property type="entry name" value="DPH_MB"/>
    <property type="match status" value="1"/>
</dbReference>
<dbReference type="InterPro" id="IPR036869">
    <property type="entry name" value="J_dom_sf"/>
</dbReference>
<keyword evidence="9" id="KW-0862">Zinc</keyword>
<dbReference type="GO" id="GO:0017183">
    <property type="term" value="P:protein histidyl modification to diphthamide"/>
    <property type="evidence" value="ECO:0007669"/>
    <property type="project" value="UniProtKB-UniPathway"/>
</dbReference>
<dbReference type="Gene3D" id="3.10.660.10">
    <property type="entry name" value="DPH Zinc finger"/>
    <property type="match status" value="1"/>
</dbReference>
<dbReference type="GO" id="GO:0046872">
    <property type="term" value="F:metal ion binding"/>
    <property type="evidence" value="ECO:0007669"/>
    <property type="project" value="UniProtKB-KW"/>
</dbReference>
<proteinExistence type="inferred from homology"/>
<dbReference type="Pfam" id="PF00226">
    <property type="entry name" value="DnaJ"/>
    <property type="match status" value="1"/>
</dbReference>
<dbReference type="AlphaFoldDB" id="A0A0G2E5L8"/>
<dbReference type="GO" id="GO:0005737">
    <property type="term" value="C:cytoplasm"/>
    <property type="evidence" value="ECO:0007669"/>
    <property type="project" value="UniProtKB-SubCell"/>
</dbReference>
<comment type="caution">
    <text evidence="14">The sequence shown here is derived from an EMBL/GenBank/DDBJ whole genome shotgun (WGS) entry which is preliminary data.</text>
</comment>
<comment type="similarity">
    <text evidence="5">Belongs to the DPH4 family.</text>
</comment>
<evidence type="ECO:0000313" key="14">
    <source>
        <dbReference type="EMBL" id="KKY18004.1"/>
    </source>
</evidence>
<keyword evidence="8" id="KW-0479">Metal-binding</keyword>
<dbReference type="SMART" id="SM00271">
    <property type="entry name" value="DnaJ"/>
    <property type="match status" value="1"/>
</dbReference>
<comment type="pathway">
    <text evidence="4">Protein modification; peptidyl-diphthamide biosynthesis.</text>
</comment>
<protein>
    <recommendedName>
        <fullName evidence="6">Diphthamide biosynthesis protein 4</fullName>
    </recommendedName>
</protein>
<evidence type="ECO:0000256" key="3">
    <source>
        <dbReference type="ARBA" id="ARBA00004496"/>
    </source>
</evidence>
<dbReference type="CDD" id="cd06257">
    <property type="entry name" value="DnaJ"/>
    <property type="match status" value="1"/>
</dbReference>
<name>A0A0G2E5L8_PHACM</name>
<dbReference type="InterPro" id="IPR036671">
    <property type="entry name" value="DPH_MB_sf"/>
</dbReference>
<evidence type="ECO:0000256" key="1">
    <source>
        <dbReference type="ARBA" id="ARBA00003474"/>
    </source>
</evidence>
<keyword evidence="11" id="KW-0539">Nucleus</keyword>
<dbReference type="UniPathway" id="UPA00559"/>
<dbReference type="Proteomes" id="UP000053317">
    <property type="component" value="Unassembled WGS sequence"/>
</dbReference>
<organism evidence="14 15">
    <name type="scientific">Phaeomoniella chlamydospora</name>
    <name type="common">Phaeoacremonium chlamydosporum</name>
    <dbReference type="NCBI Taxonomy" id="158046"/>
    <lineage>
        <taxon>Eukaryota</taxon>
        <taxon>Fungi</taxon>
        <taxon>Dikarya</taxon>
        <taxon>Ascomycota</taxon>
        <taxon>Pezizomycotina</taxon>
        <taxon>Eurotiomycetes</taxon>
        <taxon>Chaetothyriomycetidae</taxon>
        <taxon>Phaeomoniellales</taxon>
        <taxon>Phaeomoniellaceae</taxon>
        <taxon>Phaeomoniella</taxon>
    </lineage>
</organism>
<dbReference type="Pfam" id="PF05207">
    <property type="entry name" value="Zn_ribbon_CSL"/>
    <property type="match status" value="1"/>
</dbReference>
<evidence type="ECO:0000256" key="10">
    <source>
        <dbReference type="ARBA" id="ARBA00023004"/>
    </source>
</evidence>
<dbReference type="PROSITE" id="PS50076">
    <property type="entry name" value="DNAJ_2"/>
    <property type="match status" value="1"/>
</dbReference>
<keyword evidence="10" id="KW-0408">Iron</keyword>
<evidence type="ECO:0000256" key="9">
    <source>
        <dbReference type="ARBA" id="ARBA00022833"/>
    </source>
</evidence>
<evidence type="ECO:0000256" key="5">
    <source>
        <dbReference type="ARBA" id="ARBA00006169"/>
    </source>
</evidence>
<evidence type="ECO:0000256" key="2">
    <source>
        <dbReference type="ARBA" id="ARBA00004123"/>
    </source>
</evidence>
<dbReference type="GO" id="GO:0005634">
    <property type="term" value="C:nucleus"/>
    <property type="evidence" value="ECO:0007669"/>
    <property type="project" value="UniProtKB-SubCell"/>
</dbReference>
<dbReference type="InterPro" id="IPR007872">
    <property type="entry name" value="DPH_MB_dom"/>
</dbReference>
<dbReference type="SUPFAM" id="SSF144217">
    <property type="entry name" value="CSL zinc finger"/>
    <property type="match status" value="1"/>
</dbReference>
<comment type="subcellular location">
    <subcellularLocation>
        <location evidence="3">Cytoplasm</location>
    </subcellularLocation>
    <subcellularLocation>
        <location evidence="2">Nucleus</location>
    </subcellularLocation>
</comment>
<evidence type="ECO:0000259" key="13">
    <source>
        <dbReference type="PROSITE" id="PS51074"/>
    </source>
</evidence>
<dbReference type="SUPFAM" id="SSF46565">
    <property type="entry name" value="Chaperone J-domain"/>
    <property type="match status" value="1"/>
</dbReference>